<keyword evidence="2" id="KW-1185">Reference proteome</keyword>
<proteinExistence type="predicted"/>
<dbReference type="EMBL" id="MT310865">
    <property type="protein sequence ID" value="QJD50778.1"/>
    <property type="molecule type" value="Genomic_DNA"/>
</dbReference>
<dbReference type="Proteomes" id="UP000502409">
    <property type="component" value="Genome"/>
</dbReference>
<accession>A0A6M3T074</accession>
<gene>
    <name evidence="1" type="primary">28</name>
    <name evidence="1" type="ORF">SEA_BMOC_28</name>
</gene>
<dbReference type="GeneID" id="65125530"/>
<organism evidence="1 2">
    <name type="scientific">Streptomyces phage Bmoc</name>
    <dbReference type="NCBI Taxonomy" id="2725629"/>
    <lineage>
        <taxon>Viruses</taxon>
        <taxon>Duplodnaviria</taxon>
        <taxon>Heunggongvirae</taxon>
        <taxon>Uroviricota</taxon>
        <taxon>Caudoviricetes</taxon>
        <taxon>Stanwilliamsviridae</taxon>
        <taxon>Boydwoodruffvirinae</taxon>
        <taxon>Samistivirus</taxon>
        <taxon>Samistivirus bmoc</taxon>
    </lineage>
</organism>
<evidence type="ECO:0000313" key="2">
    <source>
        <dbReference type="Proteomes" id="UP000502409"/>
    </source>
</evidence>
<protein>
    <submittedName>
        <fullName evidence="1">Uncharacterized protein</fullName>
    </submittedName>
</protein>
<reference evidence="1 2" key="1">
    <citation type="submission" date="2020-04" db="EMBL/GenBank/DDBJ databases">
        <authorList>
            <person name="Angtuaco S.E."/>
            <person name="Chung R.C."/>
            <person name="Hung A.H."/>
            <person name="Eghdamian A."/>
            <person name="Zhu L."/>
            <person name="Shaffer C.D."/>
            <person name="Weston-Hafer K.A."/>
            <person name="Garlena R.A."/>
            <person name="Russell D.A."/>
            <person name="Pope W.H."/>
            <person name="Jacobs-Sera D."/>
            <person name="Hatfull G.F."/>
        </authorList>
    </citation>
    <scope>NUCLEOTIDE SEQUENCE [LARGE SCALE GENOMIC DNA]</scope>
</reference>
<dbReference type="RefSeq" id="YP_010107429.1">
    <property type="nucleotide sequence ID" value="NC_055842.1"/>
</dbReference>
<dbReference type="KEGG" id="vg:65125530"/>
<sequence length="51" mass="5962">MSAIPKNMKEAQQRKAKLAEEYLKVRGKNEKRAQAISREIFALNEWMIANK</sequence>
<evidence type="ECO:0000313" key="1">
    <source>
        <dbReference type="EMBL" id="QJD50778.1"/>
    </source>
</evidence>
<name>A0A6M3T074_9CAUD</name>